<comment type="caution">
    <text evidence="2">The sequence shown here is derived from an EMBL/GenBank/DDBJ whole genome shotgun (WGS) entry which is preliminary data.</text>
</comment>
<evidence type="ECO:0000313" key="2">
    <source>
        <dbReference type="EMBL" id="RBP02787.1"/>
    </source>
</evidence>
<keyword evidence="1" id="KW-0812">Transmembrane</keyword>
<protein>
    <submittedName>
        <fullName evidence="2">Uncharacterized protein</fullName>
    </submittedName>
</protein>
<name>A0A366EK38_9BACI</name>
<dbReference type="Proteomes" id="UP000252118">
    <property type="component" value="Unassembled WGS sequence"/>
</dbReference>
<feature type="transmembrane region" description="Helical" evidence="1">
    <location>
        <begin position="52"/>
        <end position="73"/>
    </location>
</feature>
<dbReference type="OrthoDB" id="1934177at2"/>
<evidence type="ECO:0000313" key="3">
    <source>
        <dbReference type="Proteomes" id="UP000252118"/>
    </source>
</evidence>
<accession>A0A366EK38</accession>
<evidence type="ECO:0000256" key="1">
    <source>
        <dbReference type="SAM" id="Phobius"/>
    </source>
</evidence>
<feature type="transmembrane region" description="Helical" evidence="1">
    <location>
        <begin position="29"/>
        <end position="46"/>
    </location>
</feature>
<dbReference type="RefSeq" id="WP_113970432.1">
    <property type="nucleotide sequence ID" value="NZ_QNRJ01000012.1"/>
</dbReference>
<dbReference type="AlphaFoldDB" id="A0A366EK38"/>
<gene>
    <name evidence="2" type="ORF">DET59_11274</name>
</gene>
<sequence length="84" mass="10529">MWDGYTKKVDKGFELIYFRLSYRRKMIRTLWMTLLFPVLYFLLRFLGLDLSYTWIFLTAILLGHLGQLYYNYYMWNKYERDRKG</sequence>
<reference evidence="2 3" key="1">
    <citation type="submission" date="2018-06" db="EMBL/GenBank/DDBJ databases">
        <title>Freshwater and sediment microbial communities from various areas in North America, analyzing microbe dynamics in response to fracking.</title>
        <authorList>
            <person name="Lamendella R."/>
        </authorList>
    </citation>
    <scope>NUCLEOTIDE SEQUENCE [LARGE SCALE GENOMIC DNA]</scope>
    <source>
        <strain evidence="2 3">97B</strain>
    </source>
</reference>
<organism evidence="2 3">
    <name type="scientific">Rossellomorea aquimaris</name>
    <dbReference type="NCBI Taxonomy" id="189382"/>
    <lineage>
        <taxon>Bacteria</taxon>
        <taxon>Bacillati</taxon>
        <taxon>Bacillota</taxon>
        <taxon>Bacilli</taxon>
        <taxon>Bacillales</taxon>
        <taxon>Bacillaceae</taxon>
        <taxon>Rossellomorea</taxon>
    </lineage>
</organism>
<keyword evidence="1" id="KW-0472">Membrane</keyword>
<dbReference type="EMBL" id="QNRJ01000012">
    <property type="protein sequence ID" value="RBP02787.1"/>
    <property type="molecule type" value="Genomic_DNA"/>
</dbReference>
<proteinExistence type="predicted"/>
<keyword evidence="1" id="KW-1133">Transmembrane helix</keyword>